<evidence type="ECO:0000313" key="2">
    <source>
        <dbReference type="EMBL" id="GAH09069.1"/>
    </source>
</evidence>
<accession>X1DVV6</accession>
<evidence type="ECO:0000256" key="1">
    <source>
        <dbReference type="SAM" id="MobiDB-lite"/>
    </source>
</evidence>
<reference evidence="2" key="1">
    <citation type="journal article" date="2014" name="Front. Microbiol.">
        <title>High frequency of phylogenetically diverse reductive dehalogenase-homologous genes in deep subseafloor sedimentary metagenomes.</title>
        <authorList>
            <person name="Kawai M."/>
            <person name="Futagami T."/>
            <person name="Toyoda A."/>
            <person name="Takaki Y."/>
            <person name="Nishi S."/>
            <person name="Hori S."/>
            <person name="Arai W."/>
            <person name="Tsubouchi T."/>
            <person name="Morono Y."/>
            <person name="Uchiyama I."/>
            <person name="Ito T."/>
            <person name="Fujiyama A."/>
            <person name="Inagaki F."/>
            <person name="Takami H."/>
        </authorList>
    </citation>
    <scope>NUCLEOTIDE SEQUENCE</scope>
    <source>
        <strain evidence="2">Expedition CK06-06</strain>
    </source>
</reference>
<organism evidence="2">
    <name type="scientific">marine sediment metagenome</name>
    <dbReference type="NCBI Taxonomy" id="412755"/>
    <lineage>
        <taxon>unclassified sequences</taxon>
        <taxon>metagenomes</taxon>
        <taxon>ecological metagenomes</taxon>
    </lineage>
</organism>
<name>X1DVV6_9ZZZZ</name>
<dbReference type="EMBL" id="BART01037589">
    <property type="protein sequence ID" value="GAH09069.1"/>
    <property type="molecule type" value="Genomic_DNA"/>
</dbReference>
<feature type="region of interest" description="Disordered" evidence="1">
    <location>
        <begin position="26"/>
        <end position="49"/>
    </location>
</feature>
<proteinExistence type="predicted"/>
<gene>
    <name evidence="2" type="ORF">S01H4_62816</name>
</gene>
<feature type="non-terminal residue" evidence="2">
    <location>
        <position position="49"/>
    </location>
</feature>
<comment type="caution">
    <text evidence="2">The sequence shown here is derived from an EMBL/GenBank/DDBJ whole genome shotgun (WGS) entry which is preliminary data.</text>
</comment>
<protein>
    <submittedName>
        <fullName evidence="2">Uncharacterized protein</fullName>
    </submittedName>
</protein>
<sequence>MATSKTTSIFPGDEVDIHYPIGPDPHDIMIGADPHGAVKATGTGHSKAH</sequence>
<dbReference type="AlphaFoldDB" id="X1DVV6"/>